<reference evidence="2" key="1">
    <citation type="submission" date="2021-02" db="EMBL/GenBank/DDBJ databases">
        <authorList>
            <person name="Nowell W R."/>
        </authorList>
    </citation>
    <scope>NUCLEOTIDE SEQUENCE</scope>
</reference>
<feature type="compositionally biased region" description="Acidic residues" evidence="1">
    <location>
        <begin position="510"/>
        <end position="521"/>
    </location>
</feature>
<feature type="compositionally biased region" description="Low complexity" evidence="1">
    <location>
        <begin position="328"/>
        <end position="343"/>
    </location>
</feature>
<feature type="compositionally biased region" description="Basic and acidic residues" evidence="1">
    <location>
        <begin position="466"/>
        <end position="475"/>
    </location>
</feature>
<comment type="caution">
    <text evidence="2">The sequence shown here is derived from an EMBL/GenBank/DDBJ whole genome shotgun (WGS) entry which is preliminary data.</text>
</comment>
<evidence type="ECO:0000313" key="2">
    <source>
        <dbReference type="EMBL" id="CAF1487786.1"/>
    </source>
</evidence>
<proteinExistence type="predicted"/>
<accession>A0A815SGE8</accession>
<feature type="region of interest" description="Disordered" evidence="1">
    <location>
        <begin position="151"/>
        <end position="272"/>
    </location>
</feature>
<protein>
    <submittedName>
        <fullName evidence="2">Uncharacterized protein</fullName>
    </submittedName>
</protein>
<sequence>MPPIEVGLSSSQQDSFEQHEELSKLLNETGVFYVPLRNDFGDNNLNTNQDITKRFDEDLSNKHLIVTFRDIGYSLFLDSVESIPDANDQSKIRISGKVIVDGICIQFFGCFDYGNNTKKHSDTPAHQISGVGRIQLDEEYYRALSLTQTTSESNLKEEKIPAEPIIGRKTRQQTAKLKERSATKTSTSKPKTRSRTISENLLPKSCASVSTSPPPPLSITNPLPHSSVSTTRPRVHSPSHMPYPLRSPRTKQHRTSSPVHSNQSSTSRNSEVYPSLISNAPTTFSEYPLTNSTATTSQSVKPSQSLRVQVMSSLPNFSSAANDRPTLPIQIPSSSNTSPPTASLPQLTNLVPLNQSHSLPTYFFPASSIAYIATPASTNNPSGGPFDPASFTGNTGVFLFTTSSQHSTQPVHILAPFDHRSLQFAHFAPTSFFVPPPVSSQMSASRTCNILQPPSTTESMSSLQNKRHENEEDKLNQQSLQINKQSTEQLPFKKRRYAGHHTRMSTVHNDDDDISDECVKK</sequence>
<dbReference type="Proteomes" id="UP000663834">
    <property type="component" value="Unassembled WGS sequence"/>
</dbReference>
<dbReference type="AlphaFoldDB" id="A0A815SGE8"/>
<evidence type="ECO:0000256" key="1">
    <source>
        <dbReference type="SAM" id="MobiDB-lite"/>
    </source>
</evidence>
<feature type="region of interest" description="Disordered" evidence="1">
    <location>
        <begin position="449"/>
        <end position="521"/>
    </location>
</feature>
<feature type="compositionally biased region" description="Polar residues" evidence="1">
    <location>
        <begin position="449"/>
        <end position="464"/>
    </location>
</feature>
<gene>
    <name evidence="2" type="ORF">KQP761_LOCUS13927</name>
</gene>
<feature type="compositionally biased region" description="Polar residues" evidence="1">
    <location>
        <begin position="255"/>
        <end position="272"/>
    </location>
</feature>
<feature type="compositionally biased region" description="Basic residues" evidence="1">
    <location>
        <begin position="492"/>
        <end position="503"/>
    </location>
</feature>
<name>A0A815SGE8_9BILA</name>
<feature type="region of interest" description="Disordered" evidence="1">
    <location>
        <begin position="316"/>
        <end position="343"/>
    </location>
</feature>
<organism evidence="2 3">
    <name type="scientific">Rotaria magnacalcarata</name>
    <dbReference type="NCBI Taxonomy" id="392030"/>
    <lineage>
        <taxon>Eukaryota</taxon>
        <taxon>Metazoa</taxon>
        <taxon>Spiralia</taxon>
        <taxon>Gnathifera</taxon>
        <taxon>Rotifera</taxon>
        <taxon>Eurotatoria</taxon>
        <taxon>Bdelloidea</taxon>
        <taxon>Philodinida</taxon>
        <taxon>Philodinidae</taxon>
        <taxon>Rotaria</taxon>
    </lineage>
</organism>
<dbReference type="OrthoDB" id="10034244at2759"/>
<feature type="compositionally biased region" description="Polar residues" evidence="1">
    <location>
        <begin position="476"/>
        <end position="489"/>
    </location>
</feature>
<dbReference type="EMBL" id="CAJNOW010006510">
    <property type="protein sequence ID" value="CAF1487786.1"/>
    <property type="molecule type" value="Genomic_DNA"/>
</dbReference>
<evidence type="ECO:0000313" key="3">
    <source>
        <dbReference type="Proteomes" id="UP000663834"/>
    </source>
</evidence>